<keyword evidence="6" id="KW-1185">Reference proteome</keyword>
<dbReference type="GO" id="GO:0005634">
    <property type="term" value="C:nucleus"/>
    <property type="evidence" value="ECO:0007669"/>
    <property type="project" value="UniProtKB-SubCell"/>
</dbReference>
<sequence length="278" mass="30600">MDDGTIRTLSIDAALSDSSLTGTLPSKSLSLGMHTTFTSDYAVWSVHVSRASGVAIYAVEDGSIVHFQLSEKYLISDRARAREPHFMCCKLTESDSHVLSFESVSSDLPLQVKNQRTDNKQAPLTKSFSRKGSGSIPEQDGDIMKTVTRQSGIKSKSCLIEGTEMDEDDLSCDEMDQLALISCDHSNIGNTYKAKSRSLSAKIDIDDNKRYKHGMPYERSVGDSSSMVTGCEIMERHPSKAVAVHRVRWNLNKGFEDLVCFGGAAGIIRCQMIMQRGL</sequence>
<evidence type="ECO:0000313" key="5">
    <source>
        <dbReference type="EMBL" id="KAH7285049.1"/>
    </source>
</evidence>
<evidence type="ECO:0000256" key="4">
    <source>
        <dbReference type="SAM" id="MobiDB-lite"/>
    </source>
</evidence>
<evidence type="ECO:0000256" key="1">
    <source>
        <dbReference type="ARBA" id="ARBA00004123"/>
    </source>
</evidence>
<dbReference type="EMBL" id="CM035438">
    <property type="protein sequence ID" value="KAH7285049.1"/>
    <property type="molecule type" value="Genomic_DNA"/>
</dbReference>
<evidence type="ECO:0008006" key="7">
    <source>
        <dbReference type="Google" id="ProtNLM"/>
    </source>
</evidence>
<dbReference type="Proteomes" id="UP000825935">
    <property type="component" value="Chromosome 33"/>
</dbReference>
<dbReference type="OMA" id="NSECNCA"/>
<dbReference type="GO" id="GO:0006383">
    <property type="term" value="P:transcription by RNA polymerase III"/>
    <property type="evidence" value="ECO:0007669"/>
    <property type="project" value="TreeGrafter"/>
</dbReference>
<accession>A0A8T2QM90</accession>
<protein>
    <recommendedName>
        <fullName evidence="7">Transducin/WD40 repeat-like superfamily protein</fullName>
    </recommendedName>
</protein>
<feature type="region of interest" description="Disordered" evidence="4">
    <location>
        <begin position="117"/>
        <end position="140"/>
    </location>
</feature>
<dbReference type="OrthoDB" id="4703at2759"/>
<evidence type="ECO:0000256" key="2">
    <source>
        <dbReference type="ARBA" id="ARBA00023163"/>
    </source>
</evidence>
<dbReference type="PANTHER" id="PTHR15052">
    <property type="entry name" value="RNA POLYMERASE III TRANSCRIPTION INITIATION FACTOR COMPLEX SUBUNIT"/>
    <property type="match status" value="1"/>
</dbReference>
<organism evidence="5 6">
    <name type="scientific">Ceratopteris richardii</name>
    <name type="common">Triangle waterfern</name>
    <dbReference type="NCBI Taxonomy" id="49495"/>
    <lineage>
        <taxon>Eukaryota</taxon>
        <taxon>Viridiplantae</taxon>
        <taxon>Streptophyta</taxon>
        <taxon>Embryophyta</taxon>
        <taxon>Tracheophyta</taxon>
        <taxon>Polypodiopsida</taxon>
        <taxon>Polypodiidae</taxon>
        <taxon>Polypodiales</taxon>
        <taxon>Pteridineae</taxon>
        <taxon>Pteridaceae</taxon>
        <taxon>Parkerioideae</taxon>
        <taxon>Ceratopteris</taxon>
    </lineage>
</organism>
<keyword evidence="3" id="KW-0539">Nucleus</keyword>
<evidence type="ECO:0000256" key="3">
    <source>
        <dbReference type="ARBA" id="ARBA00023242"/>
    </source>
</evidence>
<name>A0A8T2QM90_CERRI</name>
<keyword evidence="2" id="KW-0804">Transcription</keyword>
<gene>
    <name evidence="5" type="ORF">KP509_33G009900</name>
</gene>
<reference evidence="5" key="1">
    <citation type="submission" date="2021-08" db="EMBL/GenBank/DDBJ databases">
        <title>WGS assembly of Ceratopteris richardii.</title>
        <authorList>
            <person name="Marchant D.B."/>
            <person name="Chen G."/>
            <person name="Jenkins J."/>
            <person name="Shu S."/>
            <person name="Leebens-Mack J."/>
            <person name="Grimwood J."/>
            <person name="Schmutz J."/>
            <person name="Soltis P."/>
            <person name="Soltis D."/>
            <person name="Chen Z.-H."/>
        </authorList>
    </citation>
    <scope>NUCLEOTIDE SEQUENCE</scope>
    <source>
        <strain evidence="5">Whitten #5841</strain>
        <tissue evidence="5">Leaf</tissue>
    </source>
</reference>
<comment type="subcellular location">
    <subcellularLocation>
        <location evidence="1">Nucleus</location>
    </subcellularLocation>
</comment>
<evidence type="ECO:0000313" key="6">
    <source>
        <dbReference type="Proteomes" id="UP000825935"/>
    </source>
</evidence>
<feature type="compositionally biased region" description="Polar residues" evidence="4">
    <location>
        <begin position="117"/>
        <end position="132"/>
    </location>
</feature>
<comment type="caution">
    <text evidence="5">The sequence shown here is derived from an EMBL/GenBank/DDBJ whole genome shotgun (WGS) entry which is preliminary data.</text>
</comment>
<dbReference type="GO" id="GO:0000127">
    <property type="term" value="C:transcription factor TFIIIC complex"/>
    <property type="evidence" value="ECO:0007669"/>
    <property type="project" value="TreeGrafter"/>
</dbReference>
<dbReference type="PANTHER" id="PTHR15052:SF2">
    <property type="entry name" value="GENERAL TRANSCRIPTION FACTOR 3C POLYPEPTIDE 2"/>
    <property type="match status" value="1"/>
</dbReference>
<dbReference type="AlphaFoldDB" id="A0A8T2QM90"/>
<dbReference type="InterPro" id="IPR052416">
    <property type="entry name" value="GTF3C_component"/>
</dbReference>
<proteinExistence type="predicted"/>